<dbReference type="AlphaFoldDB" id="A0A1Y2C3N0"/>
<name>A0A1Y2C3N0_9FUNG</name>
<evidence type="ECO:0000313" key="2">
    <source>
        <dbReference type="Proteomes" id="UP000193920"/>
    </source>
</evidence>
<protein>
    <submittedName>
        <fullName evidence="1">Uncharacterized protein</fullName>
    </submittedName>
</protein>
<gene>
    <name evidence="1" type="ORF">LY90DRAFT_510197</name>
</gene>
<evidence type="ECO:0000313" key="1">
    <source>
        <dbReference type="EMBL" id="ORY41497.1"/>
    </source>
</evidence>
<dbReference type="Proteomes" id="UP000193920">
    <property type="component" value="Unassembled WGS sequence"/>
</dbReference>
<accession>A0A1Y2C3N0</accession>
<organism evidence="1 2">
    <name type="scientific">Neocallimastix californiae</name>
    <dbReference type="NCBI Taxonomy" id="1754190"/>
    <lineage>
        <taxon>Eukaryota</taxon>
        <taxon>Fungi</taxon>
        <taxon>Fungi incertae sedis</taxon>
        <taxon>Chytridiomycota</taxon>
        <taxon>Chytridiomycota incertae sedis</taxon>
        <taxon>Neocallimastigomycetes</taxon>
        <taxon>Neocallimastigales</taxon>
        <taxon>Neocallimastigaceae</taxon>
        <taxon>Neocallimastix</taxon>
    </lineage>
</organism>
<dbReference type="EMBL" id="MCOG01000123">
    <property type="protein sequence ID" value="ORY41497.1"/>
    <property type="molecule type" value="Genomic_DNA"/>
</dbReference>
<reference evidence="1 2" key="1">
    <citation type="submission" date="2016-08" db="EMBL/GenBank/DDBJ databases">
        <title>A Parts List for Fungal Cellulosomes Revealed by Comparative Genomics.</title>
        <authorList>
            <consortium name="DOE Joint Genome Institute"/>
            <person name="Haitjema C.H."/>
            <person name="Gilmore S.P."/>
            <person name="Henske J.K."/>
            <person name="Solomon K.V."/>
            <person name="De Groot R."/>
            <person name="Kuo A."/>
            <person name="Mondo S.J."/>
            <person name="Salamov A.A."/>
            <person name="Labutti K."/>
            <person name="Zhao Z."/>
            <person name="Chiniquy J."/>
            <person name="Barry K."/>
            <person name="Brewer H.M."/>
            <person name="Purvine S.O."/>
            <person name="Wright A.T."/>
            <person name="Boxma B."/>
            <person name="Van Alen T."/>
            <person name="Hackstein J.H."/>
            <person name="Baker S.E."/>
            <person name="Grigoriev I.V."/>
            <person name="O'Malley M.A."/>
        </authorList>
    </citation>
    <scope>NUCLEOTIDE SEQUENCE [LARGE SCALE GENOMIC DNA]</scope>
    <source>
        <strain evidence="1 2">G1</strain>
    </source>
</reference>
<keyword evidence="2" id="KW-1185">Reference proteome</keyword>
<proteinExistence type="predicted"/>
<comment type="caution">
    <text evidence="1">The sequence shown here is derived from an EMBL/GenBank/DDBJ whole genome shotgun (WGS) entry which is preliminary data.</text>
</comment>
<sequence>MLIRVEEYVFLKKKCADGTKVKNECSGTNKLISCVSNQNKEELHLSTRNNIKWKVGAKEIIIIEAYLKNDKEEVMKYFVKDTDDDIKQIIMNTLYEIFQLNSIKRKINRN</sequence>